<evidence type="ECO:0000313" key="1">
    <source>
        <dbReference type="EMBL" id="EGU36727.1"/>
    </source>
</evidence>
<dbReference type="Gene3D" id="3.40.50.2000">
    <property type="entry name" value="Glycogen Phosphorylase B"/>
    <property type="match status" value="2"/>
</dbReference>
<dbReference type="Proteomes" id="UP000004605">
    <property type="component" value="Unassembled WGS sequence"/>
</dbReference>
<proteinExistence type="predicted"/>
<dbReference type="Pfam" id="PF13692">
    <property type="entry name" value="Glyco_trans_1_4"/>
    <property type="match status" value="1"/>
</dbReference>
<dbReference type="RefSeq" id="WP_006713470.1">
    <property type="nucleotide sequence ID" value="NZ_AFWF01000202.1"/>
</dbReference>
<dbReference type="PANTHER" id="PTHR12526">
    <property type="entry name" value="GLYCOSYLTRANSFERASE"/>
    <property type="match status" value="1"/>
</dbReference>
<dbReference type="CDD" id="cd03811">
    <property type="entry name" value="GT4_GT28_WabH-like"/>
    <property type="match status" value="1"/>
</dbReference>
<dbReference type="OrthoDB" id="9772485at2"/>
<dbReference type="AlphaFoldDB" id="F9S4N7"/>
<name>F9S4N7_9VIBR</name>
<gene>
    <name evidence="1" type="ORF">VII00023_01215</name>
</gene>
<keyword evidence="1" id="KW-0808">Transferase</keyword>
<keyword evidence="2" id="KW-1185">Reference proteome</keyword>
<dbReference type="GO" id="GO:0016740">
    <property type="term" value="F:transferase activity"/>
    <property type="evidence" value="ECO:0007669"/>
    <property type="project" value="UniProtKB-KW"/>
</dbReference>
<organism evidence="1 2">
    <name type="scientific">Vibrio ichthyoenteri ATCC 700023</name>
    <dbReference type="NCBI Taxonomy" id="870968"/>
    <lineage>
        <taxon>Bacteria</taxon>
        <taxon>Pseudomonadati</taxon>
        <taxon>Pseudomonadota</taxon>
        <taxon>Gammaproteobacteria</taxon>
        <taxon>Vibrionales</taxon>
        <taxon>Vibrionaceae</taxon>
        <taxon>Vibrio</taxon>
    </lineage>
</organism>
<accession>F9S4N7</accession>
<dbReference type="SUPFAM" id="SSF53756">
    <property type="entry name" value="UDP-Glycosyltransferase/glycogen phosphorylase"/>
    <property type="match status" value="1"/>
</dbReference>
<dbReference type="PANTHER" id="PTHR12526:SF630">
    <property type="entry name" value="GLYCOSYLTRANSFERASE"/>
    <property type="match status" value="1"/>
</dbReference>
<evidence type="ECO:0000313" key="2">
    <source>
        <dbReference type="Proteomes" id="UP000004605"/>
    </source>
</evidence>
<reference evidence="1 2" key="1">
    <citation type="journal article" date="2012" name="Int. J. Syst. Evol. Microbiol.">
        <title>Vibrio caribbeanicus sp. nov., isolated from the marine sponge Scleritoderma cyanea.</title>
        <authorList>
            <person name="Hoffmann M."/>
            <person name="Monday S.R."/>
            <person name="Allard M.W."/>
            <person name="Strain E.A."/>
            <person name="Whittaker P."/>
            <person name="Naum M."/>
            <person name="McCarthy P.J."/>
            <person name="Lopez J.V."/>
            <person name="Fischer M."/>
            <person name="Brown E.W."/>
        </authorList>
    </citation>
    <scope>NUCLEOTIDE SEQUENCE [LARGE SCALE GENOMIC DNA]</scope>
    <source>
        <strain evidence="1 2">ATCC 700023</strain>
    </source>
</reference>
<sequence>MKRYLILLPSDLTGGAEKNLYKIADQLLTEGCYVDVVFLSNLNNVSMWDDLQGATLNKFKSKRESIGVACVFLWLAKRKVVGNVNYDAVFSSHVHCNAFLSFLCKIKLLVTDKVVIRESTQVFSWFSGTKLLLIKILYLFYDRKATIICQTNEMKNELIFNIPKLRFSDVRFVRNPVAHDVVIKKSQLECDVCNEIKVYQDQGYKVIVSVGRLVEEKGFDILISSLKFINYPCILIIVGNGYLRKRLEELVVNENLDKKVIFTGELENPFPLMKVSDLSVVSSRLEGFPNVLLEMMALSPRRVVTTRCADGIDDLPGILSCKVDDTDDLAKAINLALGENDNFEYVVEMKTYVQSLKVSQYVTCLLN</sequence>
<dbReference type="EMBL" id="AFWF01000202">
    <property type="protein sequence ID" value="EGU36727.1"/>
    <property type="molecule type" value="Genomic_DNA"/>
</dbReference>
<protein>
    <submittedName>
        <fullName evidence="1">Glycosyl transferase, group 1</fullName>
    </submittedName>
</protein>
<comment type="caution">
    <text evidence="1">The sequence shown here is derived from an EMBL/GenBank/DDBJ whole genome shotgun (WGS) entry which is preliminary data.</text>
</comment>